<keyword evidence="2 5" id="KW-0238">DNA-binding</keyword>
<dbReference type="InterPro" id="IPR010982">
    <property type="entry name" value="Lambda_DNA-bd_dom_sf"/>
</dbReference>
<sequence length="70" mass="7916">MDKKPSARKLGANIKRLRLDKKMSQSDLCKRIAADRSYVSNLENGRKNPTLATIEKIARAFNVSVDELLK</sequence>
<evidence type="ECO:0000259" key="4">
    <source>
        <dbReference type="PROSITE" id="PS50943"/>
    </source>
</evidence>
<comment type="caution">
    <text evidence="5">The sequence shown here is derived from an EMBL/GenBank/DDBJ whole genome shotgun (WGS) entry which is preliminary data.</text>
</comment>
<proteinExistence type="predicted"/>
<dbReference type="CDD" id="cd00093">
    <property type="entry name" value="HTH_XRE"/>
    <property type="match status" value="1"/>
</dbReference>
<dbReference type="EMBL" id="MNVB01000071">
    <property type="protein sequence ID" value="OIO15945.1"/>
    <property type="molecule type" value="Genomic_DNA"/>
</dbReference>
<dbReference type="SUPFAM" id="SSF47413">
    <property type="entry name" value="lambda repressor-like DNA-binding domains"/>
    <property type="match status" value="1"/>
</dbReference>
<dbReference type="PROSITE" id="PS50943">
    <property type="entry name" value="HTH_CROC1"/>
    <property type="match status" value="1"/>
</dbReference>
<evidence type="ECO:0000256" key="2">
    <source>
        <dbReference type="ARBA" id="ARBA00023125"/>
    </source>
</evidence>
<dbReference type="PANTHER" id="PTHR46797:SF23">
    <property type="entry name" value="HTH-TYPE TRANSCRIPTIONAL REGULATOR SUTR"/>
    <property type="match status" value="1"/>
</dbReference>
<feature type="domain" description="HTH cro/C1-type" evidence="4">
    <location>
        <begin position="14"/>
        <end position="68"/>
    </location>
</feature>
<dbReference type="InterPro" id="IPR001387">
    <property type="entry name" value="Cro/C1-type_HTH"/>
</dbReference>
<dbReference type="PANTHER" id="PTHR46797">
    <property type="entry name" value="HTH-TYPE TRANSCRIPTIONAL REGULATOR"/>
    <property type="match status" value="1"/>
</dbReference>
<accession>A0A1J4TXP9</accession>
<dbReference type="AlphaFoldDB" id="A0A1J4TXP9"/>
<organism evidence="5 6">
    <name type="scientific">Candidatus Kuenenbacteria bacterium CG1_02_38_13</name>
    <dbReference type="NCBI Taxonomy" id="1805235"/>
    <lineage>
        <taxon>Bacteria</taxon>
        <taxon>Candidatus Kueneniibacteriota</taxon>
    </lineage>
</organism>
<reference evidence="5 6" key="1">
    <citation type="journal article" date="2016" name="Environ. Microbiol.">
        <title>Genomic resolution of a cold subsurface aquifer community provides metabolic insights for novel microbes adapted to high CO concentrations.</title>
        <authorList>
            <person name="Probst A.J."/>
            <person name="Castelle C.J."/>
            <person name="Singh A."/>
            <person name="Brown C.T."/>
            <person name="Anantharaman K."/>
            <person name="Sharon I."/>
            <person name="Hug L.A."/>
            <person name="Burstein D."/>
            <person name="Emerson J.B."/>
            <person name="Thomas B.C."/>
            <person name="Banfield J.F."/>
        </authorList>
    </citation>
    <scope>NUCLEOTIDE SEQUENCE [LARGE SCALE GENOMIC DNA]</scope>
    <source>
        <strain evidence="5">CG1_02_38_13</strain>
    </source>
</reference>
<dbReference type="Pfam" id="PF01381">
    <property type="entry name" value="HTH_3"/>
    <property type="match status" value="1"/>
</dbReference>
<name>A0A1J4TXP9_9BACT</name>
<dbReference type="SMART" id="SM00530">
    <property type="entry name" value="HTH_XRE"/>
    <property type="match status" value="1"/>
</dbReference>
<dbReference type="GO" id="GO:0005829">
    <property type="term" value="C:cytosol"/>
    <property type="evidence" value="ECO:0007669"/>
    <property type="project" value="TreeGrafter"/>
</dbReference>
<evidence type="ECO:0000313" key="5">
    <source>
        <dbReference type="EMBL" id="OIO15945.1"/>
    </source>
</evidence>
<dbReference type="InterPro" id="IPR050807">
    <property type="entry name" value="TransReg_Diox_bact_type"/>
</dbReference>
<dbReference type="Gene3D" id="1.10.260.40">
    <property type="entry name" value="lambda repressor-like DNA-binding domains"/>
    <property type="match status" value="1"/>
</dbReference>
<evidence type="ECO:0000256" key="1">
    <source>
        <dbReference type="ARBA" id="ARBA00023015"/>
    </source>
</evidence>
<keyword evidence="3" id="KW-0804">Transcription</keyword>
<dbReference type="GO" id="GO:0003700">
    <property type="term" value="F:DNA-binding transcription factor activity"/>
    <property type="evidence" value="ECO:0007669"/>
    <property type="project" value="TreeGrafter"/>
</dbReference>
<dbReference type="GO" id="GO:0003677">
    <property type="term" value="F:DNA binding"/>
    <property type="evidence" value="ECO:0007669"/>
    <property type="project" value="UniProtKB-KW"/>
</dbReference>
<evidence type="ECO:0000313" key="6">
    <source>
        <dbReference type="Proteomes" id="UP000182465"/>
    </source>
</evidence>
<keyword evidence="1" id="KW-0805">Transcription regulation</keyword>
<protein>
    <submittedName>
        <fullName evidence="5">DNA-binding protein</fullName>
    </submittedName>
</protein>
<dbReference type="Proteomes" id="UP000182465">
    <property type="component" value="Unassembled WGS sequence"/>
</dbReference>
<evidence type="ECO:0000256" key="3">
    <source>
        <dbReference type="ARBA" id="ARBA00023163"/>
    </source>
</evidence>
<gene>
    <name evidence="5" type="ORF">AUJ29_03305</name>
</gene>